<evidence type="ECO:0000256" key="2">
    <source>
        <dbReference type="ARBA" id="ARBA00022679"/>
    </source>
</evidence>
<dbReference type="GO" id="GO:0008440">
    <property type="term" value="F:inositol-1,4,5-trisphosphate 3-kinase activity"/>
    <property type="evidence" value="ECO:0007669"/>
    <property type="project" value="TreeGrafter"/>
</dbReference>
<dbReference type="InterPro" id="IPR038286">
    <property type="entry name" value="IPK_sf"/>
</dbReference>
<dbReference type="GO" id="GO:0046854">
    <property type="term" value="P:phosphatidylinositol phosphate biosynthetic process"/>
    <property type="evidence" value="ECO:0007669"/>
    <property type="project" value="TreeGrafter"/>
</dbReference>
<dbReference type="Proteomes" id="UP001150569">
    <property type="component" value="Unassembled WGS sequence"/>
</dbReference>
<comment type="similarity">
    <text evidence="1 4">Belongs to the inositol phosphokinase (IPK) family.</text>
</comment>
<dbReference type="Pfam" id="PF03770">
    <property type="entry name" value="IPK"/>
    <property type="match status" value="1"/>
</dbReference>
<organism evidence="5 6">
    <name type="scientific">Tieghemiomyces parasiticus</name>
    <dbReference type="NCBI Taxonomy" id="78921"/>
    <lineage>
        <taxon>Eukaryota</taxon>
        <taxon>Fungi</taxon>
        <taxon>Fungi incertae sedis</taxon>
        <taxon>Zoopagomycota</taxon>
        <taxon>Kickxellomycotina</taxon>
        <taxon>Dimargaritomycetes</taxon>
        <taxon>Dimargaritales</taxon>
        <taxon>Dimargaritaceae</taxon>
        <taxon>Tieghemiomyces</taxon>
    </lineage>
</organism>
<comment type="caution">
    <text evidence="5">The sequence shown here is derived from an EMBL/GenBank/DDBJ whole genome shotgun (WGS) entry which is preliminary data.</text>
</comment>
<dbReference type="PANTHER" id="PTHR12400:SF21">
    <property type="entry name" value="KINASE"/>
    <property type="match status" value="1"/>
</dbReference>
<dbReference type="GO" id="GO:0005634">
    <property type="term" value="C:nucleus"/>
    <property type="evidence" value="ECO:0007669"/>
    <property type="project" value="TreeGrafter"/>
</dbReference>
<evidence type="ECO:0000256" key="3">
    <source>
        <dbReference type="ARBA" id="ARBA00022777"/>
    </source>
</evidence>
<dbReference type="InterPro" id="IPR005522">
    <property type="entry name" value="IPK"/>
</dbReference>
<dbReference type="GO" id="GO:0032958">
    <property type="term" value="P:inositol phosphate biosynthetic process"/>
    <property type="evidence" value="ECO:0007669"/>
    <property type="project" value="InterPro"/>
</dbReference>
<keyword evidence="3 4" id="KW-0418">Kinase</keyword>
<proteinExistence type="inferred from homology"/>
<dbReference type="GO" id="GO:0005737">
    <property type="term" value="C:cytoplasm"/>
    <property type="evidence" value="ECO:0007669"/>
    <property type="project" value="TreeGrafter"/>
</dbReference>
<evidence type="ECO:0000313" key="5">
    <source>
        <dbReference type="EMBL" id="KAJ1906117.1"/>
    </source>
</evidence>
<name>A0A9W7ZMQ2_9FUNG</name>
<keyword evidence="6" id="KW-1185">Reference proteome</keyword>
<reference evidence="5" key="1">
    <citation type="submission" date="2022-07" db="EMBL/GenBank/DDBJ databases">
        <title>Phylogenomic reconstructions and comparative analyses of Kickxellomycotina fungi.</title>
        <authorList>
            <person name="Reynolds N.K."/>
            <person name="Stajich J.E."/>
            <person name="Barry K."/>
            <person name="Grigoriev I.V."/>
            <person name="Crous P."/>
            <person name="Smith M.E."/>
        </authorList>
    </citation>
    <scope>NUCLEOTIDE SEQUENCE</scope>
    <source>
        <strain evidence="5">RSA 861</strain>
    </source>
</reference>
<dbReference type="PANTHER" id="PTHR12400">
    <property type="entry name" value="INOSITOL POLYPHOSPHATE KINASE"/>
    <property type="match status" value="1"/>
</dbReference>
<dbReference type="EMBL" id="JANBPT010001638">
    <property type="protein sequence ID" value="KAJ1906117.1"/>
    <property type="molecule type" value="Genomic_DNA"/>
</dbReference>
<dbReference type="EC" id="2.7.-.-" evidence="4"/>
<evidence type="ECO:0000313" key="6">
    <source>
        <dbReference type="Proteomes" id="UP001150569"/>
    </source>
</evidence>
<dbReference type="OrthoDB" id="338650at2759"/>
<dbReference type="SUPFAM" id="SSF56104">
    <property type="entry name" value="SAICAR synthase-like"/>
    <property type="match status" value="1"/>
</dbReference>
<protein>
    <recommendedName>
        <fullName evidence="4">Kinase</fullName>
        <ecNumber evidence="4">2.7.-.-</ecNumber>
    </recommendedName>
</protein>
<evidence type="ECO:0000256" key="4">
    <source>
        <dbReference type="RuleBase" id="RU363090"/>
    </source>
</evidence>
<sequence length="305" mass="33333">MARATEDQGVVELAGQAAGHPGMLTTADGSLLHKQSLPQEASFYEAVQARHLATGDPLAPFLPAYYGQRPSSTISQGDNTANEQQSTGTTTIVIANALYGLRHPSVLDVKMATQQYEDDASEAKKQRLTERARDTTSTRFGFRIAGMLLRVGAADSVRVEKPEAYLITSTLCPAYLRRFLPDPTTAADGFGDALLGWIIRDLYALHAALEGRDVYFIGASLLLVYEGDVTTANERWAEYLAAGPAERPAVEATLYRFNVIDFGHSYWAANPTLLADFRFGLRNLAATLEQIRAGHSFNMESILRD</sequence>
<dbReference type="AlphaFoldDB" id="A0A9W7ZMQ2"/>
<dbReference type="Gene3D" id="3.30.470.160">
    <property type="entry name" value="Inositol polyphosphate kinase"/>
    <property type="match status" value="1"/>
</dbReference>
<evidence type="ECO:0000256" key="1">
    <source>
        <dbReference type="ARBA" id="ARBA00007374"/>
    </source>
</evidence>
<gene>
    <name evidence="5" type="ORF">IWQ60_012153</name>
</gene>
<dbReference type="GO" id="GO:0000824">
    <property type="term" value="F:inositol-1,4,5,6-tetrakisphosphate 3-kinase activity"/>
    <property type="evidence" value="ECO:0007669"/>
    <property type="project" value="TreeGrafter"/>
</dbReference>
<keyword evidence="2 4" id="KW-0808">Transferase</keyword>
<accession>A0A9W7ZMQ2</accession>